<feature type="chain" id="PRO_5045760328" evidence="1">
    <location>
        <begin position="20"/>
        <end position="169"/>
    </location>
</feature>
<feature type="signal peptide" evidence="1">
    <location>
        <begin position="1"/>
        <end position="19"/>
    </location>
</feature>
<dbReference type="SUPFAM" id="SSF101874">
    <property type="entry name" value="YceI-like"/>
    <property type="match status" value="1"/>
</dbReference>
<dbReference type="Gene3D" id="2.40.128.110">
    <property type="entry name" value="Lipid/polyisoprenoid-binding, YceI-like"/>
    <property type="match status" value="1"/>
</dbReference>
<dbReference type="InterPro" id="IPR036761">
    <property type="entry name" value="TTHA0802/YceI-like_sf"/>
</dbReference>
<accession>A0ABT3JNW6</accession>
<dbReference type="RefSeq" id="WP_265144336.1">
    <property type="nucleotide sequence ID" value="NZ_JAPCHZ010000004.1"/>
</dbReference>
<comment type="caution">
    <text evidence="2">The sequence shown here is derived from an EMBL/GenBank/DDBJ whole genome shotgun (WGS) entry which is preliminary data.</text>
</comment>
<dbReference type="Proteomes" id="UP001209107">
    <property type="component" value="Unassembled WGS sequence"/>
</dbReference>
<keyword evidence="3" id="KW-1185">Reference proteome</keyword>
<evidence type="ECO:0000256" key="1">
    <source>
        <dbReference type="SAM" id="SignalP"/>
    </source>
</evidence>
<sequence length="169" mass="19447">MKNTIAILLLIISPVMFFAQQNGVEINGWTNVNTFKCTNINFKNSPTIYSFTGNQLPNLQLQVNDFDCKNRMMTADFRKTLHSDKYPVLTIKFLNFTKTGANRFSANVEVKMMTVTRKYNIEFSEYKNSLVGNKRLKFSDFNIVPPKKMGGMVYVKDELDLLFSLAIKD</sequence>
<name>A0ABT3JNW6_9FLAO</name>
<evidence type="ECO:0000313" key="3">
    <source>
        <dbReference type="Proteomes" id="UP001209107"/>
    </source>
</evidence>
<protein>
    <submittedName>
        <fullName evidence="2">YceI family protein</fullName>
    </submittedName>
</protein>
<gene>
    <name evidence="2" type="ORF">OK344_08165</name>
</gene>
<keyword evidence="1" id="KW-0732">Signal</keyword>
<reference evidence="2 3" key="1">
    <citation type="submission" date="2022-10" db="EMBL/GenBank/DDBJ databases">
        <title>Kaistella sp. BT-6-1-3.</title>
        <authorList>
            <person name="Ai J."/>
            <person name="Deng Z."/>
        </authorList>
    </citation>
    <scope>NUCLEOTIDE SEQUENCE [LARGE SCALE GENOMIC DNA]</scope>
    <source>
        <strain evidence="2 3">BT6-1-3</strain>
    </source>
</reference>
<dbReference type="EMBL" id="JAPCHZ010000004">
    <property type="protein sequence ID" value="MCW4452181.1"/>
    <property type="molecule type" value="Genomic_DNA"/>
</dbReference>
<evidence type="ECO:0000313" key="2">
    <source>
        <dbReference type="EMBL" id="MCW4452181.1"/>
    </source>
</evidence>
<organism evidence="2 3">
    <name type="scientific">Kaistella yananensis</name>
    <dbReference type="NCBI Taxonomy" id="2989820"/>
    <lineage>
        <taxon>Bacteria</taxon>
        <taxon>Pseudomonadati</taxon>
        <taxon>Bacteroidota</taxon>
        <taxon>Flavobacteriia</taxon>
        <taxon>Flavobacteriales</taxon>
        <taxon>Weeksellaceae</taxon>
        <taxon>Chryseobacterium group</taxon>
        <taxon>Kaistella</taxon>
    </lineage>
</organism>
<proteinExistence type="predicted"/>